<feature type="domain" description="Helicase ATP-binding" evidence="9">
    <location>
        <begin position="1"/>
        <end position="196"/>
    </location>
</feature>
<feature type="region of interest" description="Disordered" evidence="8">
    <location>
        <begin position="127"/>
        <end position="160"/>
    </location>
</feature>
<dbReference type="PROSITE" id="PS00039">
    <property type="entry name" value="DEAD_ATP_HELICASE"/>
    <property type="match status" value="1"/>
</dbReference>
<dbReference type="Proteomes" id="UP001530377">
    <property type="component" value="Unassembled WGS sequence"/>
</dbReference>
<protein>
    <recommendedName>
        <fullName evidence="7">ATP-dependent RNA helicase</fullName>
        <ecNumber evidence="7">3.6.4.13</ecNumber>
    </recommendedName>
</protein>
<dbReference type="CDD" id="cd18787">
    <property type="entry name" value="SF2_C_DEAD"/>
    <property type="match status" value="1"/>
</dbReference>
<dbReference type="EC" id="3.6.4.13" evidence="7"/>
<evidence type="ECO:0000313" key="12">
    <source>
        <dbReference type="Proteomes" id="UP001530377"/>
    </source>
</evidence>
<evidence type="ECO:0000256" key="1">
    <source>
        <dbReference type="ARBA" id="ARBA00022741"/>
    </source>
</evidence>
<dbReference type="InterPro" id="IPR014001">
    <property type="entry name" value="Helicase_ATP-bd"/>
</dbReference>
<comment type="domain">
    <text evidence="7">The Q motif is unique to and characteristic of the DEAD box family of RNA helicases and controls ATP binding and hydrolysis.</text>
</comment>
<dbReference type="Pfam" id="PF00270">
    <property type="entry name" value="DEAD"/>
    <property type="match status" value="1"/>
</dbReference>
<evidence type="ECO:0000259" key="9">
    <source>
        <dbReference type="PROSITE" id="PS51192"/>
    </source>
</evidence>
<dbReference type="SMART" id="SM00487">
    <property type="entry name" value="DEXDc"/>
    <property type="match status" value="1"/>
</dbReference>
<comment type="function">
    <text evidence="7">RNA helicase.</text>
</comment>
<dbReference type="Gene3D" id="3.40.50.300">
    <property type="entry name" value="P-loop containing nucleotide triphosphate hydrolases"/>
    <property type="match status" value="2"/>
</dbReference>
<evidence type="ECO:0000256" key="3">
    <source>
        <dbReference type="ARBA" id="ARBA00022806"/>
    </source>
</evidence>
<evidence type="ECO:0000256" key="6">
    <source>
        <dbReference type="RuleBase" id="RU000492"/>
    </source>
</evidence>
<evidence type="ECO:0000259" key="10">
    <source>
        <dbReference type="PROSITE" id="PS51194"/>
    </source>
</evidence>
<keyword evidence="5 7" id="KW-0694">RNA-binding</keyword>
<keyword evidence="2 6" id="KW-0378">Hydrolase</keyword>
<evidence type="ECO:0000256" key="8">
    <source>
        <dbReference type="SAM" id="MobiDB-lite"/>
    </source>
</evidence>
<evidence type="ECO:0000256" key="2">
    <source>
        <dbReference type="ARBA" id="ARBA00022801"/>
    </source>
</evidence>
<dbReference type="SUPFAM" id="SSF52540">
    <property type="entry name" value="P-loop containing nucleoside triphosphate hydrolases"/>
    <property type="match status" value="1"/>
</dbReference>
<gene>
    <name evidence="11" type="ORF">ACHAXA_006436</name>
</gene>
<dbReference type="PROSITE" id="PS51192">
    <property type="entry name" value="HELICASE_ATP_BIND_1"/>
    <property type="match status" value="1"/>
</dbReference>
<feature type="compositionally biased region" description="Acidic residues" evidence="8">
    <location>
        <begin position="137"/>
        <end position="154"/>
    </location>
</feature>
<comment type="caution">
    <text evidence="11">The sequence shown here is derived from an EMBL/GenBank/DDBJ whole genome shotgun (WGS) entry which is preliminary data.</text>
</comment>
<accession>A0ABD3SFC8</accession>
<evidence type="ECO:0000256" key="5">
    <source>
        <dbReference type="ARBA" id="ARBA00022884"/>
    </source>
</evidence>
<dbReference type="InterPro" id="IPR001650">
    <property type="entry name" value="Helicase_C-like"/>
</dbReference>
<proteinExistence type="inferred from homology"/>
<dbReference type="SMART" id="SM00490">
    <property type="entry name" value="HELICc"/>
    <property type="match status" value="1"/>
</dbReference>
<dbReference type="GO" id="GO:0003723">
    <property type="term" value="F:RNA binding"/>
    <property type="evidence" value="ECO:0007669"/>
    <property type="project" value="UniProtKB-UniRule"/>
</dbReference>
<dbReference type="PANTHER" id="PTHR24031">
    <property type="entry name" value="RNA HELICASE"/>
    <property type="match status" value="1"/>
</dbReference>
<dbReference type="GO" id="GO:0016787">
    <property type="term" value="F:hydrolase activity"/>
    <property type="evidence" value="ECO:0007669"/>
    <property type="project" value="UniProtKB-KW"/>
</dbReference>
<dbReference type="GO" id="GO:0003724">
    <property type="term" value="F:RNA helicase activity"/>
    <property type="evidence" value="ECO:0007669"/>
    <property type="project" value="UniProtKB-EC"/>
</dbReference>
<evidence type="ECO:0000313" key="11">
    <source>
        <dbReference type="EMBL" id="KAL3823106.1"/>
    </source>
</evidence>
<dbReference type="Pfam" id="PF00271">
    <property type="entry name" value="Helicase_C"/>
    <property type="match status" value="1"/>
</dbReference>
<keyword evidence="1 6" id="KW-0547">Nucleotide-binding</keyword>
<dbReference type="EMBL" id="JALLPB020000046">
    <property type="protein sequence ID" value="KAL3823106.1"/>
    <property type="molecule type" value="Genomic_DNA"/>
</dbReference>
<dbReference type="InterPro" id="IPR011545">
    <property type="entry name" value="DEAD/DEAH_box_helicase_dom"/>
</dbReference>
<reference evidence="11 12" key="1">
    <citation type="submission" date="2024-10" db="EMBL/GenBank/DDBJ databases">
        <title>Updated reference genomes for cyclostephanoid diatoms.</title>
        <authorList>
            <person name="Roberts W.R."/>
            <person name="Alverson A.J."/>
        </authorList>
    </citation>
    <scope>NUCLEOTIDE SEQUENCE [LARGE SCALE GENOMIC DNA]</scope>
    <source>
        <strain evidence="11 12">AJA228-03</strain>
    </source>
</reference>
<keyword evidence="12" id="KW-1185">Reference proteome</keyword>
<dbReference type="InterPro" id="IPR000629">
    <property type="entry name" value="RNA-helicase_DEAD-box_CS"/>
</dbReference>
<name>A0ABD3SFC8_9STRA</name>
<evidence type="ECO:0000256" key="7">
    <source>
        <dbReference type="RuleBase" id="RU365068"/>
    </source>
</evidence>
<dbReference type="InterPro" id="IPR027417">
    <property type="entry name" value="P-loop_NTPase"/>
</dbReference>
<comment type="similarity">
    <text evidence="6">Belongs to the DEAD box helicase family.</text>
</comment>
<dbReference type="GO" id="GO:0005524">
    <property type="term" value="F:ATP binding"/>
    <property type="evidence" value="ECO:0007669"/>
    <property type="project" value="UniProtKB-UniRule"/>
</dbReference>
<keyword evidence="3 6" id="KW-0347">Helicase</keyword>
<evidence type="ECO:0000256" key="4">
    <source>
        <dbReference type="ARBA" id="ARBA00022840"/>
    </source>
</evidence>
<comment type="catalytic activity">
    <reaction evidence="7">
        <text>ATP + H2O = ADP + phosphate + H(+)</text>
        <dbReference type="Rhea" id="RHEA:13065"/>
        <dbReference type="ChEBI" id="CHEBI:15377"/>
        <dbReference type="ChEBI" id="CHEBI:15378"/>
        <dbReference type="ChEBI" id="CHEBI:30616"/>
        <dbReference type="ChEBI" id="CHEBI:43474"/>
        <dbReference type="ChEBI" id="CHEBI:456216"/>
        <dbReference type="EC" id="3.6.4.13"/>
    </reaction>
</comment>
<sequence>MGGGGLREEYRNRRDHVLRALILTPTRELAMQVASELTRVCQGGDERRTIVIGTIVGGFAEAKQRRILEKDRPSVLVATPGRLWEMMSSKEYTHLNDLSQLSFLVIDEADRMIKQGSFPQLKQIFDVINDANPPPPDESDEEGGDDDAEDDDGDDYTRLRGIGGVRGEARVVMLDDSILAAIEREREGGGEIRGRDIPAPVEMDDEDYERQLRRSLHDVEDAANEEEAKERVVVHRQTFVYSATLTLPPSMHHLIKKDLAAKIKTKRRKGNSRQPTTVDGAIAEILEIAGARGETKIVDLSNAGEGTLKKKNDVENESKVAFPLKSSVGRGDDGPSSSLLTRLPPGLTLGEIRCAQKHKDSHLYAYLVTTRQGSSGPCLVFCNSIAAVRRVGETLKTLGLPVRMLHAQMAQKARLSALESLRTSSTRSIVVASDVAARGLDIQAVTTVIHYDVARVVDTFIHRAAEEREHQKICEAVRGVGSRSLDQVKIDGRLLNEAQERVSLATKIVSCNDVESQAKKKNKWLQDAAKDAGLDVDEDMMEGGLLDGDLRDRQRYLDAKRAKTDLSQLLAKPMRIQHFGKFLSGAGLRESIKSETEVKPFVVKKQSSTKGKQRRRKGSK</sequence>
<keyword evidence="4 6" id="KW-0067">ATP-binding</keyword>
<dbReference type="AlphaFoldDB" id="A0ABD3SFC8"/>
<organism evidence="11 12">
    <name type="scientific">Cyclostephanos tholiformis</name>
    <dbReference type="NCBI Taxonomy" id="382380"/>
    <lineage>
        <taxon>Eukaryota</taxon>
        <taxon>Sar</taxon>
        <taxon>Stramenopiles</taxon>
        <taxon>Ochrophyta</taxon>
        <taxon>Bacillariophyta</taxon>
        <taxon>Coscinodiscophyceae</taxon>
        <taxon>Thalassiosirophycidae</taxon>
        <taxon>Stephanodiscales</taxon>
        <taxon>Stephanodiscaceae</taxon>
        <taxon>Cyclostephanos</taxon>
    </lineage>
</organism>
<feature type="domain" description="Helicase C-terminal" evidence="10">
    <location>
        <begin position="362"/>
        <end position="510"/>
    </location>
</feature>
<dbReference type="PROSITE" id="PS51194">
    <property type="entry name" value="HELICASE_CTER"/>
    <property type="match status" value="1"/>
</dbReference>